<feature type="region of interest" description="Disordered" evidence="8">
    <location>
        <begin position="186"/>
        <end position="216"/>
    </location>
</feature>
<dbReference type="GO" id="GO:0005524">
    <property type="term" value="F:ATP binding"/>
    <property type="evidence" value="ECO:0007669"/>
    <property type="project" value="UniProtKB-KW"/>
</dbReference>
<feature type="signal peptide" evidence="10">
    <location>
        <begin position="1"/>
        <end position="26"/>
    </location>
</feature>
<organism evidence="12 13">
    <name type="scientific">Alternaria burnsii</name>
    <dbReference type="NCBI Taxonomy" id="1187904"/>
    <lineage>
        <taxon>Eukaryota</taxon>
        <taxon>Fungi</taxon>
        <taxon>Dikarya</taxon>
        <taxon>Ascomycota</taxon>
        <taxon>Pezizomycotina</taxon>
        <taxon>Dothideomycetes</taxon>
        <taxon>Pleosporomycetidae</taxon>
        <taxon>Pleosporales</taxon>
        <taxon>Pleosporineae</taxon>
        <taxon>Pleosporaceae</taxon>
        <taxon>Alternaria</taxon>
        <taxon>Alternaria sect. Alternaria</taxon>
    </lineage>
</organism>
<evidence type="ECO:0000256" key="7">
    <source>
        <dbReference type="ARBA" id="ARBA00023136"/>
    </source>
</evidence>
<keyword evidence="10" id="KW-0732">Signal</keyword>
<feature type="transmembrane region" description="Helical" evidence="9">
    <location>
        <begin position="155"/>
        <end position="178"/>
    </location>
</feature>
<feature type="compositionally biased region" description="Basic and acidic residues" evidence="8">
    <location>
        <begin position="206"/>
        <end position="216"/>
    </location>
</feature>
<dbReference type="GO" id="GO:0016020">
    <property type="term" value="C:membrane"/>
    <property type="evidence" value="ECO:0007669"/>
    <property type="project" value="UniProtKB-SubCell"/>
</dbReference>
<comment type="caution">
    <text evidence="12">The sequence shown here is derived from an EMBL/GenBank/DDBJ whole genome shotgun (WGS) entry which is preliminary data.</text>
</comment>
<proteinExistence type="predicted"/>
<keyword evidence="2" id="KW-0597">Phosphoprotein</keyword>
<evidence type="ECO:0000256" key="9">
    <source>
        <dbReference type="SAM" id="Phobius"/>
    </source>
</evidence>
<dbReference type="PANTHER" id="PTHR15549:SF26">
    <property type="entry name" value="AXIAL BUDDING PATTERN PROTEIN 2-RELATED"/>
    <property type="match status" value="1"/>
</dbReference>
<dbReference type="GO" id="GO:0071944">
    <property type="term" value="C:cell periphery"/>
    <property type="evidence" value="ECO:0007669"/>
    <property type="project" value="UniProtKB-ARBA"/>
</dbReference>
<keyword evidence="4" id="KW-0547">Nucleotide-binding</keyword>
<reference evidence="12" key="1">
    <citation type="submission" date="2020-01" db="EMBL/GenBank/DDBJ databases">
        <authorList>
            <person name="Feng Z.H.Z."/>
        </authorList>
    </citation>
    <scope>NUCLEOTIDE SEQUENCE</scope>
    <source>
        <strain evidence="12">CBS107.38</strain>
    </source>
</reference>
<keyword evidence="7 9" id="KW-0472">Membrane</keyword>
<keyword evidence="13" id="KW-1185">Reference proteome</keyword>
<dbReference type="PANTHER" id="PTHR15549">
    <property type="entry name" value="PAIRED IMMUNOGLOBULIN-LIKE TYPE 2 RECEPTOR"/>
    <property type="match status" value="1"/>
</dbReference>
<dbReference type="AlphaFoldDB" id="A0A8H7EMP0"/>
<dbReference type="Pfam" id="PF21314">
    <property type="entry name" value="TM_ErbB1"/>
    <property type="match status" value="1"/>
</dbReference>
<dbReference type="Gene3D" id="2.170.15.10">
    <property type="entry name" value="Proaerolysin, chain A, domain 3"/>
    <property type="match status" value="1"/>
</dbReference>
<keyword evidence="3 9" id="KW-0812">Transmembrane</keyword>
<keyword evidence="6 9" id="KW-1133">Transmembrane helix</keyword>
<evidence type="ECO:0000256" key="1">
    <source>
        <dbReference type="ARBA" id="ARBA00004167"/>
    </source>
</evidence>
<dbReference type="Proteomes" id="UP000596902">
    <property type="component" value="Unassembled WGS sequence"/>
</dbReference>
<comment type="subcellular location">
    <subcellularLocation>
        <location evidence="1">Membrane</location>
        <topology evidence="1">Single-pass membrane protein</topology>
    </subcellularLocation>
</comment>
<feature type="region of interest" description="Disordered" evidence="8">
    <location>
        <begin position="128"/>
        <end position="149"/>
    </location>
</feature>
<name>A0A8H7EMP0_9PLEO</name>
<evidence type="ECO:0000256" key="8">
    <source>
        <dbReference type="SAM" id="MobiDB-lite"/>
    </source>
</evidence>
<gene>
    <name evidence="12" type="ORF">GT037_000359</name>
</gene>
<evidence type="ECO:0000256" key="10">
    <source>
        <dbReference type="SAM" id="SignalP"/>
    </source>
</evidence>
<evidence type="ECO:0000313" key="12">
    <source>
        <dbReference type="EMBL" id="KAF7681383.1"/>
    </source>
</evidence>
<feature type="domain" description="Epidermal growth factor receptor-like transmembrane-juxtamembrane segment" evidence="11">
    <location>
        <begin position="156"/>
        <end position="182"/>
    </location>
</feature>
<protein>
    <recommendedName>
        <fullName evidence="11">Epidermal growth factor receptor-like transmembrane-juxtamembrane segment domain-containing protein</fullName>
    </recommendedName>
</protein>
<keyword evidence="5" id="KW-0067">ATP-binding</keyword>
<evidence type="ECO:0000256" key="5">
    <source>
        <dbReference type="ARBA" id="ARBA00022840"/>
    </source>
</evidence>
<dbReference type="InterPro" id="IPR049328">
    <property type="entry name" value="TM_ErbB1"/>
</dbReference>
<dbReference type="InterPro" id="IPR051694">
    <property type="entry name" value="Immunoregulatory_rcpt-like"/>
</dbReference>
<reference evidence="12" key="2">
    <citation type="submission" date="2020-08" db="EMBL/GenBank/DDBJ databases">
        <title>Draft Genome Sequence of Cumin Blight Pathogen Alternaria burnsii.</title>
        <authorList>
            <person name="Feng Z."/>
        </authorList>
    </citation>
    <scope>NUCLEOTIDE SEQUENCE</scope>
    <source>
        <strain evidence="12">CBS107.38</strain>
    </source>
</reference>
<evidence type="ECO:0000256" key="6">
    <source>
        <dbReference type="ARBA" id="ARBA00022989"/>
    </source>
</evidence>
<evidence type="ECO:0000259" key="11">
    <source>
        <dbReference type="Pfam" id="PF21314"/>
    </source>
</evidence>
<feature type="compositionally biased region" description="Low complexity" evidence="8">
    <location>
        <begin position="128"/>
        <end position="143"/>
    </location>
</feature>
<accession>A0A8H7EMP0</accession>
<dbReference type="EMBL" id="JAAABM010000001">
    <property type="protein sequence ID" value="KAF7681383.1"/>
    <property type="molecule type" value="Genomic_DNA"/>
</dbReference>
<dbReference type="SUPFAM" id="SSF56973">
    <property type="entry name" value="Aerolisin/ETX pore-forming domain"/>
    <property type="match status" value="1"/>
</dbReference>
<evidence type="ECO:0000256" key="4">
    <source>
        <dbReference type="ARBA" id="ARBA00022741"/>
    </source>
</evidence>
<dbReference type="GeneID" id="62198584"/>
<evidence type="ECO:0000313" key="13">
    <source>
        <dbReference type="Proteomes" id="UP000596902"/>
    </source>
</evidence>
<evidence type="ECO:0000256" key="3">
    <source>
        <dbReference type="ARBA" id="ARBA00022692"/>
    </source>
</evidence>
<feature type="chain" id="PRO_5034869036" description="Epidermal growth factor receptor-like transmembrane-juxtamembrane segment domain-containing protein" evidence="10">
    <location>
        <begin position="27"/>
        <end position="432"/>
    </location>
</feature>
<dbReference type="RefSeq" id="XP_038791262.1">
    <property type="nucleotide sequence ID" value="XM_038925406.1"/>
</dbReference>
<evidence type="ECO:0000256" key="2">
    <source>
        <dbReference type="ARBA" id="ARBA00022553"/>
    </source>
</evidence>
<sequence>MPCSSISTWMVFSIASVIVPIQVAFSSRIATFTDGQCKNAFQSINAENGYPNGTCTRLADQGKYESFQVVGLDPGCSATIYGADSEEFVPCSSTVLQFAQIAECYNSSFVYYSVDACIPPDQISSSSLIPTSSSSPSSTPSSSAVSGPKKNNTGAIAGGVVGGVCGLALIAVAIFLLLRRKKKQDQVPEIPSDERREVGGSAITELPHEDRKQEMDSKNIAPQEIGAKPSVEIPPAELPGDDVAQDSQYIPDSQLTIDKIPASYEEIWAKNLGDKEALVAIEFAKGYTISINTTVRDTYATGVATEYSVSGKAGIGIVEATVGWKVAVKFDYEHETSKSTSAITTLTVGIDHSIMVPARSKKLVYVTIHRSKVNSETYTTKAERWYNERLTGSHQSNRDGQELWRRDETVQITVDGGLHGKTEIVLGETKPL</sequence>